<evidence type="ECO:0000313" key="4">
    <source>
        <dbReference type="EMBL" id="MCL7344256.1"/>
    </source>
</evidence>
<dbReference type="Pfam" id="PF20256">
    <property type="entry name" value="MoCoBD_2"/>
    <property type="match status" value="1"/>
</dbReference>
<keyword evidence="2" id="KW-0560">Oxidoreductase</keyword>
<reference evidence="4" key="1">
    <citation type="submission" date="2022-05" db="EMBL/GenBank/DDBJ databases">
        <title>Metagenome Sequencing of an Archaeal-Dominated Microbial Community from a Hot Spring at the Los Azufres Geothermal Field, Mexico.</title>
        <authorList>
            <person name="Marin-Paredes R."/>
            <person name="Martinez-Romero E."/>
            <person name="Servin-Garciduenas L.E."/>
        </authorList>
    </citation>
    <scope>NUCLEOTIDE SEQUENCE</scope>
    <source>
        <strain evidence="4">AZ1-454</strain>
    </source>
</reference>
<evidence type="ECO:0000256" key="2">
    <source>
        <dbReference type="ARBA" id="ARBA00023002"/>
    </source>
</evidence>
<dbReference type="AlphaFoldDB" id="A0AAE3K262"/>
<dbReference type="SMART" id="SM01008">
    <property type="entry name" value="Ald_Xan_dh_C"/>
    <property type="match status" value="1"/>
</dbReference>
<dbReference type="InterPro" id="IPR000674">
    <property type="entry name" value="Ald_Oxase/Xan_DH_a/b"/>
</dbReference>
<dbReference type="GO" id="GO:0005506">
    <property type="term" value="F:iron ion binding"/>
    <property type="evidence" value="ECO:0007669"/>
    <property type="project" value="InterPro"/>
</dbReference>
<dbReference type="GO" id="GO:0016491">
    <property type="term" value="F:oxidoreductase activity"/>
    <property type="evidence" value="ECO:0007669"/>
    <property type="project" value="UniProtKB-KW"/>
</dbReference>
<dbReference type="Pfam" id="PF01315">
    <property type="entry name" value="Ald_Xan_dh_C"/>
    <property type="match status" value="1"/>
</dbReference>
<dbReference type="InterPro" id="IPR046867">
    <property type="entry name" value="AldOxase/xan_DH_MoCoBD2"/>
</dbReference>
<dbReference type="Pfam" id="PF02738">
    <property type="entry name" value="MoCoBD_1"/>
    <property type="match status" value="1"/>
</dbReference>
<dbReference type="EMBL" id="JZWS02000006">
    <property type="protein sequence ID" value="MCL7344256.1"/>
    <property type="molecule type" value="Genomic_DNA"/>
</dbReference>
<evidence type="ECO:0000259" key="3">
    <source>
        <dbReference type="SMART" id="SM01008"/>
    </source>
</evidence>
<dbReference type="InterPro" id="IPR037165">
    <property type="entry name" value="AldOxase/xan_DH_Mopterin-bd_sf"/>
</dbReference>
<dbReference type="SUPFAM" id="SSF56003">
    <property type="entry name" value="Molybdenum cofactor-binding domain"/>
    <property type="match status" value="1"/>
</dbReference>
<dbReference type="InterPro" id="IPR036856">
    <property type="entry name" value="Ald_Oxase/Xan_DH_a/b_sf"/>
</dbReference>
<dbReference type="SUPFAM" id="SSF54665">
    <property type="entry name" value="CO dehydrogenase molybdoprotein N-domain-like"/>
    <property type="match status" value="1"/>
</dbReference>
<feature type="domain" description="Aldehyde oxidase/xanthine dehydrogenase a/b hammerhead" evidence="3">
    <location>
        <begin position="11"/>
        <end position="116"/>
    </location>
</feature>
<evidence type="ECO:0000256" key="1">
    <source>
        <dbReference type="ARBA" id="ARBA00022505"/>
    </source>
</evidence>
<name>A0AAE3K262_9CREN</name>
<dbReference type="PANTHER" id="PTHR11908:SF132">
    <property type="entry name" value="ALDEHYDE OXIDASE 1-RELATED"/>
    <property type="match status" value="1"/>
</dbReference>
<dbReference type="InterPro" id="IPR016208">
    <property type="entry name" value="Ald_Oxase/xanthine_DH-like"/>
</dbReference>
<proteinExistence type="predicted"/>
<protein>
    <submittedName>
        <fullName evidence="4">Xanthine dehydrogenase family protein molybdopterin-binding subunit</fullName>
    </submittedName>
</protein>
<keyword evidence="1" id="KW-0500">Molybdenum</keyword>
<accession>A0AAE3K262</accession>
<dbReference type="PANTHER" id="PTHR11908">
    <property type="entry name" value="XANTHINE DEHYDROGENASE"/>
    <property type="match status" value="1"/>
</dbReference>
<gene>
    <name evidence="4" type="ORF">TQ35_006755</name>
</gene>
<dbReference type="Gene3D" id="3.90.1170.50">
    <property type="entry name" value="Aldehyde oxidase/xanthine dehydrogenase, a/b hammerhead"/>
    <property type="match status" value="1"/>
</dbReference>
<sequence>MKRTDLEGVIKGKGNFVDDLPFSGYHAAFVRSTYPHARIRVDPSEAVKRGALVLTGEDVRIMSSSVTENEGSATVLPLAFKKVRFQGEPIALVLAEDPYKAVDLAELVNVDYEPLEPVSNIEEALSGKSLVFEEKGSNVVYNRLYEYGRMPREDRSIELELYWSRSSGNPIETYGVIVYPQGDSLKVISNVQAPYFQGQLISKVLGKVNMVPVRHGGSFGAKFSVADYIIALGLASKKFNVPIKWVETRTEHLMASKSSGPERKFKVTAYFKSDGTVTGLDFKVWEDVGATLFNGQAYKPEGILAGPYKVRNIKYDASLVATNKNPAGAFRGAGTPPHTWALERVMDAIADELKADRSEVREKNLVDSFPYEAPYAVYDSGDPKGLLKLALSRQDVFELRKKGYGVGIAVSTDPSTPAGQEGVKIVLKKGKVVVKIGYGPEGQGNEHVAKLLVSKFLGVPVEKVDVELAESDEGVTSFGPGGSRMSVFLSGAIKGAAEELVSKLKRELGAEKFENGYFITKEGERVNILELEGEATYVVSLQGKKGRFLAYPFAVDIAVVKVDETGLIRPVKLIVYIDPGTPLDEEVVKEQVIGGSYIGVSLALYERYVYEEGQLLTTSLSDYNMITAVEVPEFEANIVPTPSPYTPLGSKGIGEIPVGVAAAAVTSAVEDLLKRRVSRIPVDVSI</sequence>
<dbReference type="Gene3D" id="3.30.365.10">
    <property type="entry name" value="Aldehyde oxidase/xanthine dehydrogenase, molybdopterin binding domain"/>
    <property type="match status" value="4"/>
</dbReference>
<organism evidence="4">
    <name type="scientific">Candidatus Aramenus sulfurataquae</name>
    <dbReference type="NCBI Taxonomy" id="1326980"/>
    <lineage>
        <taxon>Archaea</taxon>
        <taxon>Thermoproteota</taxon>
        <taxon>Thermoprotei</taxon>
        <taxon>Sulfolobales</taxon>
        <taxon>Sulfolobaceae</taxon>
        <taxon>Candidatus Aramenus</taxon>
    </lineage>
</organism>
<comment type="caution">
    <text evidence="4">The sequence shown here is derived from an EMBL/GenBank/DDBJ whole genome shotgun (WGS) entry which is preliminary data.</text>
</comment>
<dbReference type="InterPro" id="IPR008274">
    <property type="entry name" value="AldOxase/xan_DH_MoCoBD1"/>
</dbReference>